<dbReference type="EMBL" id="NPCC01000013">
    <property type="protein sequence ID" value="PAE88659.1"/>
    <property type="molecule type" value="Genomic_DNA"/>
</dbReference>
<protein>
    <submittedName>
        <fullName evidence="1">Uncharacterized protein</fullName>
    </submittedName>
</protein>
<accession>A0A268NZI3</accession>
<name>A0A268NZI3_SHOCL</name>
<comment type="caution">
    <text evidence="1">The sequence shown here is derived from an EMBL/GenBank/DDBJ whole genome shotgun (WGS) entry which is preliminary data.</text>
</comment>
<gene>
    <name evidence="1" type="ORF">CHH72_11830</name>
</gene>
<dbReference type="AlphaFoldDB" id="A0A268NZI3"/>
<proteinExistence type="predicted"/>
<evidence type="ECO:0000313" key="1">
    <source>
        <dbReference type="EMBL" id="PAE88659.1"/>
    </source>
</evidence>
<evidence type="ECO:0000313" key="2">
    <source>
        <dbReference type="Proteomes" id="UP000216207"/>
    </source>
</evidence>
<organism evidence="1 2">
    <name type="scientific">Shouchella clausii</name>
    <name type="common">Alkalihalobacillus clausii</name>
    <dbReference type="NCBI Taxonomy" id="79880"/>
    <lineage>
        <taxon>Bacteria</taxon>
        <taxon>Bacillati</taxon>
        <taxon>Bacillota</taxon>
        <taxon>Bacilli</taxon>
        <taxon>Bacillales</taxon>
        <taxon>Bacillaceae</taxon>
        <taxon>Shouchella</taxon>
    </lineage>
</organism>
<dbReference type="Proteomes" id="UP000216207">
    <property type="component" value="Unassembled WGS sequence"/>
</dbReference>
<sequence>MAACSMNAEDEDLSKVEAVIAQIIERAEMVNSYALEFEVRDDIAWGDGDISYTHSMLSGLSFSNPQRGYYQMTEVEGNGETETTVFTDEIYEDEDAVYVNFNQEGWIKSESYNNYNETGFEAMIQLLKEIKNTEEIIIEENEKTFEITFPEMVEFYAQVLSVMESDAFVGTGVPEAFIKIDKEDYSVREFTTNFFMMPGQGAHQKEWLQLNFVLMISTKLKI</sequence>
<reference evidence="1 2" key="1">
    <citation type="submission" date="2017-07" db="EMBL/GenBank/DDBJ databases">
        <title>Isolation and whole genome analysis of endospore-forming bacteria from heroin.</title>
        <authorList>
            <person name="Kalinowski J."/>
            <person name="Ahrens B."/>
            <person name="Al-Dilaimi A."/>
            <person name="Winkler A."/>
            <person name="Wibberg D."/>
            <person name="Schleenbecker U."/>
            <person name="Ruckert C."/>
            <person name="Wolfel R."/>
            <person name="Grass G."/>
        </authorList>
    </citation>
    <scope>NUCLEOTIDE SEQUENCE [LARGE SCALE GENOMIC DNA]</scope>
    <source>
        <strain evidence="1 2">7539</strain>
    </source>
</reference>